<proteinExistence type="predicted"/>
<gene>
    <name evidence="1" type="ORF">CLOSAC_00040</name>
</gene>
<dbReference type="EMBL" id="LZYZ01000001">
    <property type="protein sequence ID" value="OOM15733.1"/>
    <property type="molecule type" value="Genomic_DNA"/>
</dbReference>
<dbReference type="AlphaFoldDB" id="A0A1S8NH62"/>
<name>A0A1S8NH62_CLOSA</name>
<accession>A0A1S8NH62</accession>
<reference evidence="1 2" key="1">
    <citation type="submission" date="2016-05" db="EMBL/GenBank/DDBJ databases">
        <title>Microbial solvent formation.</title>
        <authorList>
            <person name="Poehlein A."/>
            <person name="Montoya Solano J.D."/>
            <person name="Flitsch S."/>
            <person name="Krabben P."/>
            <person name="Duerre P."/>
            <person name="Daniel R."/>
        </authorList>
    </citation>
    <scope>NUCLEOTIDE SEQUENCE [LARGE SCALE GENOMIC DNA]</scope>
    <source>
        <strain evidence="1 2">L1-8</strain>
    </source>
</reference>
<comment type="caution">
    <text evidence="1">The sequence shown here is derived from an EMBL/GenBank/DDBJ whole genome shotgun (WGS) entry which is preliminary data.</text>
</comment>
<evidence type="ECO:0000313" key="2">
    <source>
        <dbReference type="Proteomes" id="UP000191154"/>
    </source>
</evidence>
<organism evidence="1 2">
    <name type="scientific">Clostridium saccharobutylicum</name>
    <dbReference type="NCBI Taxonomy" id="169679"/>
    <lineage>
        <taxon>Bacteria</taxon>
        <taxon>Bacillati</taxon>
        <taxon>Bacillota</taxon>
        <taxon>Clostridia</taxon>
        <taxon>Eubacteriales</taxon>
        <taxon>Clostridiaceae</taxon>
        <taxon>Clostridium</taxon>
    </lineage>
</organism>
<protein>
    <submittedName>
        <fullName evidence="1">Uncharacterized protein</fullName>
    </submittedName>
</protein>
<sequence length="60" mass="6874">MYSIKIYLNNAIIIDFTCEQYEVTKNRLTGEVSGYRFENASKCIAFLDMSQITAITAEKI</sequence>
<dbReference type="Proteomes" id="UP000191154">
    <property type="component" value="Unassembled WGS sequence"/>
</dbReference>
<evidence type="ECO:0000313" key="1">
    <source>
        <dbReference type="EMBL" id="OOM15733.1"/>
    </source>
</evidence>
<dbReference type="RefSeq" id="WP_077863528.1">
    <property type="nucleotide sequence ID" value="NZ_LZYZ01000001.1"/>
</dbReference>